<accession>A0AAW1AN57</accession>
<keyword evidence="2" id="KW-1185">Reference proteome</keyword>
<protein>
    <submittedName>
        <fullName evidence="1">Uncharacterized protein</fullName>
    </submittedName>
</protein>
<evidence type="ECO:0000313" key="1">
    <source>
        <dbReference type="EMBL" id="KAK9310529.1"/>
    </source>
</evidence>
<reference evidence="1 2" key="1">
    <citation type="submission" date="2024-05" db="EMBL/GenBank/DDBJ databases">
        <title>The nuclear and mitochondrial genome assemblies of Tetragonisca angustula (Apidae: Meliponini), a tiny yet remarkable pollinator in the Neotropics.</title>
        <authorList>
            <person name="Ferrari R."/>
            <person name="Ricardo P.C."/>
            <person name="Dias F.C."/>
            <person name="Araujo N.S."/>
            <person name="Soares D.O."/>
            <person name="Zhou Q.-S."/>
            <person name="Zhu C.-D."/>
            <person name="Coutinho L."/>
            <person name="Airas M.C."/>
            <person name="Batista T.M."/>
        </authorList>
    </citation>
    <scope>NUCLEOTIDE SEQUENCE [LARGE SCALE GENOMIC DNA]</scope>
    <source>
        <strain evidence="1">ASF017062</strain>
        <tissue evidence="1">Abdomen</tissue>
    </source>
</reference>
<comment type="caution">
    <text evidence="1">The sequence shown here is derived from an EMBL/GenBank/DDBJ whole genome shotgun (WGS) entry which is preliminary data.</text>
</comment>
<sequence length="87" mass="9602">MAGKLTRGIDIRPWKTDTIGTIGFSRSLPGIFLKVLESVREMAESGEGLVRTGNKDLDKGGFAGFWNFSPVEEFRRAGTLRATENHC</sequence>
<organism evidence="1 2">
    <name type="scientific">Tetragonisca angustula</name>
    <dbReference type="NCBI Taxonomy" id="166442"/>
    <lineage>
        <taxon>Eukaryota</taxon>
        <taxon>Metazoa</taxon>
        <taxon>Ecdysozoa</taxon>
        <taxon>Arthropoda</taxon>
        <taxon>Hexapoda</taxon>
        <taxon>Insecta</taxon>
        <taxon>Pterygota</taxon>
        <taxon>Neoptera</taxon>
        <taxon>Endopterygota</taxon>
        <taxon>Hymenoptera</taxon>
        <taxon>Apocrita</taxon>
        <taxon>Aculeata</taxon>
        <taxon>Apoidea</taxon>
        <taxon>Anthophila</taxon>
        <taxon>Apidae</taxon>
        <taxon>Tetragonisca</taxon>
    </lineage>
</organism>
<dbReference type="AlphaFoldDB" id="A0AAW1AN57"/>
<evidence type="ECO:0000313" key="2">
    <source>
        <dbReference type="Proteomes" id="UP001432146"/>
    </source>
</evidence>
<dbReference type="EMBL" id="JAWNGG020000003">
    <property type="protein sequence ID" value="KAK9310529.1"/>
    <property type="molecule type" value="Genomic_DNA"/>
</dbReference>
<dbReference type="Proteomes" id="UP001432146">
    <property type="component" value="Unassembled WGS sequence"/>
</dbReference>
<gene>
    <name evidence="1" type="ORF">QLX08_000263</name>
</gene>
<name>A0AAW1AN57_9HYME</name>
<proteinExistence type="predicted"/>